<evidence type="ECO:0000313" key="2">
    <source>
        <dbReference type="Proteomes" id="UP001331761"/>
    </source>
</evidence>
<gene>
    <name evidence="1" type="ORF">GCK32_006789</name>
</gene>
<dbReference type="AlphaFoldDB" id="A0AAN8II74"/>
<evidence type="ECO:0000313" key="1">
    <source>
        <dbReference type="EMBL" id="KAK5974491.1"/>
    </source>
</evidence>
<reference evidence="1 2" key="1">
    <citation type="submission" date="2019-10" db="EMBL/GenBank/DDBJ databases">
        <title>Assembly and Annotation for the nematode Trichostrongylus colubriformis.</title>
        <authorList>
            <person name="Martin J."/>
        </authorList>
    </citation>
    <scope>NUCLEOTIDE SEQUENCE [LARGE SCALE GENOMIC DNA]</scope>
    <source>
        <strain evidence="1">G859</strain>
        <tissue evidence="1">Whole worm</tissue>
    </source>
</reference>
<sequence>MEVLSSLMDRLQLLPMDVSQVTVAVQDEELTGSLSTEQRRIEKICSDTTLLRSGSQCHLKFVSSPDLYLLFNVFLQS</sequence>
<organism evidence="1 2">
    <name type="scientific">Trichostrongylus colubriformis</name>
    <name type="common">Black scour worm</name>
    <dbReference type="NCBI Taxonomy" id="6319"/>
    <lineage>
        <taxon>Eukaryota</taxon>
        <taxon>Metazoa</taxon>
        <taxon>Ecdysozoa</taxon>
        <taxon>Nematoda</taxon>
        <taxon>Chromadorea</taxon>
        <taxon>Rhabditida</taxon>
        <taxon>Rhabditina</taxon>
        <taxon>Rhabditomorpha</taxon>
        <taxon>Strongyloidea</taxon>
        <taxon>Trichostrongylidae</taxon>
        <taxon>Trichostrongylus</taxon>
    </lineage>
</organism>
<protein>
    <submittedName>
        <fullName evidence="1">Uncharacterized protein</fullName>
    </submittedName>
</protein>
<comment type="caution">
    <text evidence="1">The sequence shown here is derived from an EMBL/GenBank/DDBJ whole genome shotgun (WGS) entry which is preliminary data.</text>
</comment>
<proteinExistence type="predicted"/>
<keyword evidence="2" id="KW-1185">Reference proteome</keyword>
<dbReference type="EMBL" id="WIXE01014159">
    <property type="protein sequence ID" value="KAK5974491.1"/>
    <property type="molecule type" value="Genomic_DNA"/>
</dbReference>
<dbReference type="Proteomes" id="UP001331761">
    <property type="component" value="Unassembled WGS sequence"/>
</dbReference>
<name>A0AAN8II74_TRICO</name>
<accession>A0AAN8II74</accession>